<feature type="compositionally biased region" description="Basic and acidic residues" evidence="1">
    <location>
        <begin position="502"/>
        <end position="520"/>
    </location>
</feature>
<evidence type="ECO:0000256" key="2">
    <source>
        <dbReference type="SAM" id="Phobius"/>
    </source>
</evidence>
<feature type="compositionally biased region" description="Polar residues" evidence="1">
    <location>
        <begin position="446"/>
        <end position="459"/>
    </location>
</feature>
<feature type="region of interest" description="Disordered" evidence="1">
    <location>
        <begin position="122"/>
        <end position="174"/>
    </location>
</feature>
<feature type="region of interest" description="Disordered" evidence="1">
    <location>
        <begin position="1"/>
        <end position="20"/>
    </location>
</feature>
<keyword evidence="2" id="KW-0472">Membrane</keyword>
<feature type="compositionally biased region" description="Low complexity" evidence="1">
    <location>
        <begin position="530"/>
        <end position="539"/>
    </location>
</feature>
<reference evidence="3 4" key="1">
    <citation type="journal article" date="2019" name="Mol. Biol. Evol.">
        <title>Blast fungal genomes show frequent chromosomal changes, gene gains and losses, and effector gene turnover.</title>
        <authorList>
            <person name="Gomez Luciano L.B."/>
            <person name="Jason Tsai I."/>
            <person name="Chuma I."/>
            <person name="Tosa Y."/>
            <person name="Chen Y.H."/>
            <person name="Li J.Y."/>
            <person name="Li M.Y."/>
            <person name="Jade Lu M.Y."/>
            <person name="Nakayashiki H."/>
            <person name="Li W.H."/>
        </authorList>
    </citation>
    <scope>NUCLEOTIDE SEQUENCE [LARGE SCALE GENOMIC DNA]</scope>
    <source>
        <strain evidence="3">MZ5-1-6</strain>
    </source>
</reference>
<sequence length="800" mass="89030">MALPPGRNKMLPRQNSLPPPNTTACSGWDCLQQSQQFGVIFSIILSVFTFVFLYWFLFWRRRNPLMKQHDDDPDVVEIELRSPSLQTTAVVRFAPGDPGDGRKASRSETVFRLYKEIPQPENELPRYSARSDGRYIPEGSSFSDSSLSEPQRVKDHKRTQPRNKQGLDLSTPEPQSLAHNQAIGQANTRDGACDFCNQHNTIYCQQRMLYMNRLGTNWYNQQPRIHPRLHVMPTAMPGVQLDQVPMVHCYPYRQPYMAPAYATMPATTPAAPMMPSQQPQATYFSQISHGAHVVPIVQPSQPFLGATTAQAEPAKADVRRTTAPRTRNPVPVAQPSVYRDAPWWRRWVWRYPTTGRASTIDSDSHRSRSPSTHSSPSRSSNRPKSPDQNLSARRKPYDYGKDVRPKSRKRGRSPDEKRQEEHSAKLSQKHPEPSSDFNLSDLGSLPSHTTLDSYSSHGSHINGFSRDKILADFERAKLAESNSPRTEVLEPAEVSLSSSDSSVKETLKDSVVEGPQHEPSGKQTADKILITISPPTSSTRSAKTAAGGARGPGDGSEIRSIDGRFARLHPDSASKRVLPGGERGYRKDSSRDGAQEETKQQFLSPKETLLRQDISARTDNRPVLYRVENDGDETASLCTSTQAMASSSGSPENANYDEDASLNSHHRRLASRDREGRNLEGVDTESHENYPKGFHEDSDSASFRPRPPRPFTTEAMSDNEDQSSSGGAGDELAFKNRGSSRHGRGGVDSMVVQTSPPDAIGFCDDELPPPPSLRPGRKKRGGDSSEFFRFRGSDDNVENK</sequence>
<evidence type="ECO:0000256" key="1">
    <source>
        <dbReference type="SAM" id="MobiDB-lite"/>
    </source>
</evidence>
<name>A0A4P7NHJ5_PYROR</name>
<feature type="compositionally biased region" description="Basic and acidic residues" evidence="1">
    <location>
        <begin position="412"/>
        <end position="433"/>
    </location>
</feature>
<feature type="compositionally biased region" description="Basic and acidic residues" evidence="1">
    <location>
        <begin position="583"/>
        <end position="599"/>
    </location>
</feature>
<evidence type="ECO:0000313" key="4">
    <source>
        <dbReference type="Proteomes" id="UP000294847"/>
    </source>
</evidence>
<feature type="region of interest" description="Disordered" evidence="1">
    <location>
        <begin position="308"/>
        <end position="333"/>
    </location>
</feature>
<keyword evidence="2" id="KW-1133">Transmembrane helix</keyword>
<gene>
    <name evidence="3" type="ORF">PoMZ_08295</name>
</gene>
<feature type="compositionally biased region" description="Basic and acidic residues" evidence="1">
    <location>
        <begin position="670"/>
        <end position="698"/>
    </location>
</feature>
<feature type="compositionally biased region" description="Basic and acidic residues" evidence="1">
    <location>
        <begin position="395"/>
        <end position="405"/>
    </location>
</feature>
<accession>A0A4P7NHJ5</accession>
<feature type="region of interest" description="Disordered" evidence="1">
    <location>
        <begin position="356"/>
        <end position="463"/>
    </location>
</feature>
<protein>
    <submittedName>
        <fullName evidence="3">Uncharacterized protein</fullName>
    </submittedName>
</protein>
<feature type="compositionally biased region" description="Basic and acidic residues" evidence="1">
    <location>
        <begin position="556"/>
        <end position="574"/>
    </location>
</feature>
<proteinExistence type="predicted"/>
<dbReference type="AlphaFoldDB" id="A0A4P7NHJ5"/>
<evidence type="ECO:0000313" key="3">
    <source>
        <dbReference type="EMBL" id="QBZ61346.1"/>
    </source>
</evidence>
<feature type="compositionally biased region" description="Basic and acidic residues" evidence="1">
    <location>
        <begin position="781"/>
        <end position="800"/>
    </location>
</feature>
<feature type="region of interest" description="Disordered" evidence="1">
    <location>
        <begin position="479"/>
        <end position="800"/>
    </location>
</feature>
<dbReference type="Proteomes" id="UP000294847">
    <property type="component" value="Chromosome 4"/>
</dbReference>
<dbReference type="EMBL" id="CP034207">
    <property type="protein sequence ID" value="QBZ61346.1"/>
    <property type="molecule type" value="Genomic_DNA"/>
</dbReference>
<feature type="compositionally biased region" description="Basic and acidic residues" evidence="1">
    <location>
        <begin position="608"/>
        <end position="620"/>
    </location>
</feature>
<keyword evidence="2" id="KW-0812">Transmembrane</keyword>
<feature type="compositionally biased region" description="Polar residues" evidence="1">
    <location>
        <begin position="636"/>
        <end position="653"/>
    </location>
</feature>
<feature type="transmembrane region" description="Helical" evidence="2">
    <location>
        <begin position="37"/>
        <end position="59"/>
    </location>
</feature>
<feature type="compositionally biased region" description="Low complexity" evidence="1">
    <location>
        <begin position="369"/>
        <end position="383"/>
    </location>
</feature>
<organism evidence="3 4">
    <name type="scientific">Pyricularia oryzae</name>
    <name type="common">Rice blast fungus</name>
    <name type="synonym">Magnaporthe oryzae</name>
    <dbReference type="NCBI Taxonomy" id="318829"/>
    <lineage>
        <taxon>Eukaryota</taxon>
        <taxon>Fungi</taxon>
        <taxon>Dikarya</taxon>
        <taxon>Ascomycota</taxon>
        <taxon>Pezizomycotina</taxon>
        <taxon>Sordariomycetes</taxon>
        <taxon>Sordariomycetidae</taxon>
        <taxon>Magnaporthales</taxon>
        <taxon>Pyriculariaceae</taxon>
        <taxon>Pyricularia</taxon>
    </lineage>
</organism>